<dbReference type="EMBL" id="NEDP02076359">
    <property type="protein sequence ID" value="OWF36781.1"/>
    <property type="molecule type" value="Genomic_DNA"/>
</dbReference>
<dbReference type="Gene3D" id="2.120.10.30">
    <property type="entry name" value="TolB, C-terminal domain"/>
    <property type="match status" value="1"/>
</dbReference>
<dbReference type="Proteomes" id="UP000242188">
    <property type="component" value="Unassembled WGS sequence"/>
</dbReference>
<gene>
    <name evidence="1" type="ORF">KP79_PYT02870</name>
</gene>
<accession>A0A210PJW1</accession>
<evidence type="ECO:0008006" key="3">
    <source>
        <dbReference type="Google" id="ProtNLM"/>
    </source>
</evidence>
<comment type="caution">
    <text evidence="1">The sequence shown here is derived from an EMBL/GenBank/DDBJ whole genome shotgun (WGS) entry which is preliminary data.</text>
</comment>
<keyword evidence="2" id="KW-1185">Reference proteome</keyword>
<evidence type="ECO:0000313" key="1">
    <source>
        <dbReference type="EMBL" id="OWF36781.1"/>
    </source>
</evidence>
<sequence length="83" mass="9327">MKVGVVRDARGIDMDREGNIYVCGWQSNNIVQMSKDGTHVRELMTSSDGINFPWAIAVCGDTFVITNNSSTDEENFICVYQLY</sequence>
<dbReference type="InterPro" id="IPR011042">
    <property type="entry name" value="6-blade_b-propeller_TolB-like"/>
</dbReference>
<dbReference type="AlphaFoldDB" id="A0A210PJW1"/>
<organism evidence="1 2">
    <name type="scientific">Mizuhopecten yessoensis</name>
    <name type="common">Japanese scallop</name>
    <name type="synonym">Patinopecten yessoensis</name>
    <dbReference type="NCBI Taxonomy" id="6573"/>
    <lineage>
        <taxon>Eukaryota</taxon>
        <taxon>Metazoa</taxon>
        <taxon>Spiralia</taxon>
        <taxon>Lophotrochozoa</taxon>
        <taxon>Mollusca</taxon>
        <taxon>Bivalvia</taxon>
        <taxon>Autobranchia</taxon>
        <taxon>Pteriomorphia</taxon>
        <taxon>Pectinida</taxon>
        <taxon>Pectinoidea</taxon>
        <taxon>Pectinidae</taxon>
        <taxon>Mizuhopecten</taxon>
    </lineage>
</organism>
<protein>
    <recommendedName>
        <fullName evidence="3">SMP-30/Gluconolactonase/LRE-like region domain-containing protein</fullName>
    </recommendedName>
</protein>
<dbReference type="OrthoDB" id="6071467at2759"/>
<proteinExistence type="predicted"/>
<dbReference type="SUPFAM" id="SSF101898">
    <property type="entry name" value="NHL repeat"/>
    <property type="match status" value="1"/>
</dbReference>
<name>A0A210PJW1_MIZYE</name>
<reference evidence="1 2" key="1">
    <citation type="journal article" date="2017" name="Nat. Ecol. Evol.">
        <title>Scallop genome provides insights into evolution of bilaterian karyotype and development.</title>
        <authorList>
            <person name="Wang S."/>
            <person name="Zhang J."/>
            <person name="Jiao W."/>
            <person name="Li J."/>
            <person name="Xun X."/>
            <person name="Sun Y."/>
            <person name="Guo X."/>
            <person name="Huan P."/>
            <person name="Dong B."/>
            <person name="Zhang L."/>
            <person name="Hu X."/>
            <person name="Sun X."/>
            <person name="Wang J."/>
            <person name="Zhao C."/>
            <person name="Wang Y."/>
            <person name="Wang D."/>
            <person name="Huang X."/>
            <person name="Wang R."/>
            <person name="Lv J."/>
            <person name="Li Y."/>
            <person name="Zhang Z."/>
            <person name="Liu B."/>
            <person name="Lu W."/>
            <person name="Hui Y."/>
            <person name="Liang J."/>
            <person name="Zhou Z."/>
            <person name="Hou R."/>
            <person name="Li X."/>
            <person name="Liu Y."/>
            <person name="Li H."/>
            <person name="Ning X."/>
            <person name="Lin Y."/>
            <person name="Zhao L."/>
            <person name="Xing Q."/>
            <person name="Dou J."/>
            <person name="Li Y."/>
            <person name="Mao J."/>
            <person name="Guo H."/>
            <person name="Dou H."/>
            <person name="Li T."/>
            <person name="Mu C."/>
            <person name="Jiang W."/>
            <person name="Fu Q."/>
            <person name="Fu X."/>
            <person name="Miao Y."/>
            <person name="Liu J."/>
            <person name="Yu Q."/>
            <person name="Li R."/>
            <person name="Liao H."/>
            <person name="Li X."/>
            <person name="Kong Y."/>
            <person name="Jiang Z."/>
            <person name="Chourrout D."/>
            <person name="Li R."/>
            <person name="Bao Z."/>
        </authorList>
    </citation>
    <scope>NUCLEOTIDE SEQUENCE [LARGE SCALE GENOMIC DNA]</scope>
    <source>
        <strain evidence="1 2">PY_sf001</strain>
    </source>
</reference>
<evidence type="ECO:0000313" key="2">
    <source>
        <dbReference type="Proteomes" id="UP000242188"/>
    </source>
</evidence>